<gene>
    <name evidence="1" type="ORF">K0625_03915</name>
</gene>
<evidence type="ECO:0000313" key="1">
    <source>
        <dbReference type="EMBL" id="MBW8182801.1"/>
    </source>
</evidence>
<comment type="caution">
    <text evidence="1">The sequence shown here is derived from an EMBL/GenBank/DDBJ whole genome shotgun (WGS) entry which is preliminary data.</text>
</comment>
<dbReference type="EMBL" id="JAHZST010000002">
    <property type="protein sequence ID" value="MBW8182801.1"/>
    <property type="molecule type" value="Genomic_DNA"/>
</dbReference>
<organism evidence="1 2">
    <name type="scientific">Shewanella nanhaiensis</name>
    <dbReference type="NCBI Taxonomy" id="2864872"/>
    <lineage>
        <taxon>Bacteria</taxon>
        <taxon>Pseudomonadati</taxon>
        <taxon>Pseudomonadota</taxon>
        <taxon>Gammaproteobacteria</taxon>
        <taxon>Alteromonadales</taxon>
        <taxon>Shewanellaceae</taxon>
        <taxon>Shewanella</taxon>
    </lineage>
</organism>
<evidence type="ECO:0000313" key="2">
    <source>
        <dbReference type="Proteomes" id="UP001195963"/>
    </source>
</evidence>
<dbReference type="Proteomes" id="UP001195963">
    <property type="component" value="Unassembled WGS sequence"/>
</dbReference>
<name>A0ABS7DZG4_9GAMM</name>
<accession>A0ABS7DZG4</accession>
<proteinExistence type="predicted"/>
<keyword evidence="2" id="KW-1185">Reference proteome</keyword>
<reference evidence="1 2" key="1">
    <citation type="submission" date="2021-07" db="EMBL/GenBank/DDBJ databases">
        <title>Shewanella sp. nov, isolated from SCS.</title>
        <authorList>
            <person name="Cao W.R."/>
        </authorList>
    </citation>
    <scope>NUCLEOTIDE SEQUENCE [LARGE SCALE GENOMIC DNA]</scope>
    <source>
        <strain evidence="1 2">NR704-98</strain>
    </source>
</reference>
<dbReference type="RefSeq" id="WP_220108462.1">
    <property type="nucleotide sequence ID" value="NZ_JAHZST010000002.1"/>
</dbReference>
<sequence length="53" mass="5959">MIKSVYGYPKTEFSTTWLKLLEAVFGEADLMLLLTIVHSSFSHSLSSNTTYSL</sequence>
<protein>
    <submittedName>
        <fullName evidence="1">Uncharacterized protein</fullName>
    </submittedName>
</protein>